<dbReference type="Pfam" id="PF15398">
    <property type="entry name" value="DUF4619"/>
    <property type="match status" value="1"/>
</dbReference>
<feature type="region of interest" description="Disordered" evidence="1">
    <location>
        <begin position="1"/>
        <end position="40"/>
    </location>
</feature>
<dbReference type="RefSeq" id="XP_015610310.1">
    <property type="nucleotide sequence ID" value="XM_015754824.2"/>
</dbReference>
<accession>A0AAJ7CGK1</accession>
<evidence type="ECO:0000313" key="2">
    <source>
        <dbReference type="Proteomes" id="UP000694920"/>
    </source>
</evidence>
<gene>
    <name evidence="3" type="primary">LOC107275066</name>
</gene>
<dbReference type="AlphaFoldDB" id="A0AAJ7CGK1"/>
<dbReference type="InterPro" id="IPR029235">
    <property type="entry name" value="FAME"/>
</dbReference>
<dbReference type="GeneID" id="107275066"/>
<protein>
    <submittedName>
        <fullName evidence="3">Uncharacterized protein CCDC198</fullName>
    </submittedName>
</protein>
<dbReference type="Proteomes" id="UP000694920">
    <property type="component" value="Unplaced"/>
</dbReference>
<name>A0AAJ7CGK1_CEPCN</name>
<organism evidence="2 3">
    <name type="scientific">Cephus cinctus</name>
    <name type="common">Wheat stem sawfly</name>
    <dbReference type="NCBI Taxonomy" id="211228"/>
    <lineage>
        <taxon>Eukaryota</taxon>
        <taxon>Metazoa</taxon>
        <taxon>Ecdysozoa</taxon>
        <taxon>Arthropoda</taxon>
        <taxon>Hexapoda</taxon>
        <taxon>Insecta</taxon>
        <taxon>Pterygota</taxon>
        <taxon>Neoptera</taxon>
        <taxon>Endopterygota</taxon>
        <taxon>Hymenoptera</taxon>
        <taxon>Cephoidea</taxon>
        <taxon>Cephidae</taxon>
        <taxon>Cephus</taxon>
    </lineage>
</organism>
<keyword evidence="2" id="KW-1185">Reference proteome</keyword>
<evidence type="ECO:0000313" key="3">
    <source>
        <dbReference type="RefSeq" id="XP_015610310.1"/>
    </source>
</evidence>
<proteinExistence type="predicted"/>
<reference evidence="3" key="1">
    <citation type="submission" date="2025-08" db="UniProtKB">
        <authorList>
            <consortium name="RefSeq"/>
        </authorList>
    </citation>
    <scope>IDENTIFICATION</scope>
</reference>
<sequence>MGCGTSSEVMPSAAPLENGKVEKSVKNGESTPRRRGSPLAFEVPIRDGESLVRKHPPMRFQRLEEQQLPQPEITLQLLQKRQAEAEERRRRILDLRVQSAQHFQQKIRTVA</sequence>
<dbReference type="KEGG" id="ccin:107275066"/>
<evidence type="ECO:0000256" key="1">
    <source>
        <dbReference type="SAM" id="MobiDB-lite"/>
    </source>
</evidence>